<dbReference type="AlphaFoldDB" id="A0AA38FDD8"/>
<feature type="domain" description="RNase H type-1" evidence="2">
    <location>
        <begin position="474"/>
        <end position="603"/>
    </location>
</feature>
<feature type="compositionally biased region" description="Low complexity" evidence="1">
    <location>
        <begin position="69"/>
        <end position="81"/>
    </location>
</feature>
<dbReference type="CDD" id="cd09279">
    <property type="entry name" value="RNase_HI_like"/>
    <property type="match status" value="1"/>
</dbReference>
<dbReference type="GO" id="GO:0003676">
    <property type="term" value="F:nucleic acid binding"/>
    <property type="evidence" value="ECO:0007669"/>
    <property type="project" value="InterPro"/>
</dbReference>
<dbReference type="InterPro" id="IPR036397">
    <property type="entry name" value="RNaseH_sf"/>
</dbReference>
<dbReference type="CDD" id="cd00303">
    <property type="entry name" value="retropepsin_like"/>
    <property type="match status" value="1"/>
</dbReference>
<feature type="region of interest" description="Disordered" evidence="1">
    <location>
        <begin position="113"/>
        <end position="165"/>
    </location>
</feature>
<proteinExistence type="predicted"/>
<dbReference type="Proteomes" id="UP000824469">
    <property type="component" value="Unassembled WGS sequence"/>
</dbReference>
<organism evidence="3 4">
    <name type="scientific">Taxus chinensis</name>
    <name type="common">Chinese yew</name>
    <name type="synonym">Taxus wallichiana var. chinensis</name>
    <dbReference type="NCBI Taxonomy" id="29808"/>
    <lineage>
        <taxon>Eukaryota</taxon>
        <taxon>Viridiplantae</taxon>
        <taxon>Streptophyta</taxon>
        <taxon>Embryophyta</taxon>
        <taxon>Tracheophyta</taxon>
        <taxon>Spermatophyta</taxon>
        <taxon>Pinopsida</taxon>
        <taxon>Pinidae</taxon>
        <taxon>Conifers II</taxon>
        <taxon>Cupressales</taxon>
        <taxon>Taxaceae</taxon>
        <taxon>Taxus</taxon>
    </lineage>
</organism>
<dbReference type="PANTHER" id="PTHR48475:SF1">
    <property type="entry name" value="RNASE H TYPE-1 DOMAIN-CONTAINING PROTEIN"/>
    <property type="match status" value="1"/>
</dbReference>
<dbReference type="SUPFAM" id="SSF53098">
    <property type="entry name" value="Ribonuclease H-like"/>
    <property type="match status" value="1"/>
</dbReference>
<dbReference type="Pfam" id="PF13456">
    <property type="entry name" value="RVT_3"/>
    <property type="match status" value="1"/>
</dbReference>
<dbReference type="GO" id="GO:0004523">
    <property type="term" value="F:RNA-DNA hybrid ribonuclease activity"/>
    <property type="evidence" value="ECO:0007669"/>
    <property type="project" value="InterPro"/>
</dbReference>
<comment type="caution">
    <text evidence="3">The sequence shown here is derived from an EMBL/GenBank/DDBJ whole genome shotgun (WGS) entry which is preliminary data.</text>
</comment>
<evidence type="ECO:0000313" key="3">
    <source>
        <dbReference type="EMBL" id="KAH9298478.1"/>
    </source>
</evidence>
<dbReference type="PANTHER" id="PTHR48475">
    <property type="entry name" value="RIBONUCLEASE H"/>
    <property type="match status" value="1"/>
</dbReference>
<feature type="compositionally biased region" description="Polar residues" evidence="1">
    <location>
        <begin position="148"/>
        <end position="157"/>
    </location>
</feature>
<name>A0AA38FDD8_TAXCH</name>
<evidence type="ECO:0000259" key="2">
    <source>
        <dbReference type="PROSITE" id="PS50879"/>
    </source>
</evidence>
<accession>A0AA38FDD8</accession>
<dbReference type="SUPFAM" id="SSF50630">
    <property type="entry name" value="Acid proteases"/>
    <property type="match status" value="1"/>
</dbReference>
<dbReference type="PROSITE" id="PS50879">
    <property type="entry name" value="RNASE_H_1"/>
    <property type="match status" value="1"/>
</dbReference>
<evidence type="ECO:0000256" key="1">
    <source>
        <dbReference type="SAM" id="MobiDB-lite"/>
    </source>
</evidence>
<dbReference type="Gene3D" id="3.30.420.10">
    <property type="entry name" value="Ribonuclease H-like superfamily/Ribonuclease H"/>
    <property type="match status" value="1"/>
</dbReference>
<protein>
    <recommendedName>
        <fullName evidence="2">RNase H type-1 domain-containing protein</fullName>
    </recommendedName>
</protein>
<feature type="region of interest" description="Disordered" evidence="1">
    <location>
        <begin position="69"/>
        <end position="90"/>
    </location>
</feature>
<gene>
    <name evidence="3" type="ORF">KI387_030160</name>
</gene>
<keyword evidence="4" id="KW-1185">Reference proteome</keyword>
<dbReference type="Pfam" id="PF13975">
    <property type="entry name" value="gag-asp_proteas"/>
    <property type="match status" value="1"/>
</dbReference>
<dbReference type="InterPro" id="IPR021109">
    <property type="entry name" value="Peptidase_aspartic_dom_sf"/>
</dbReference>
<dbReference type="Gene3D" id="2.40.70.10">
    <property type="entry name" value="Acid Proteases"/>
    <property type="match status" value="1"/>
</dbReference>
<dbReference type="InterPro" id="IPR002156">
    <property type="entry name" value="RNaseH_domain"/>
</dbReference>
<reference evidence="3 4" key="1">
    <citation type="journal article" date="2021" name="Nat. Plants">
        <title>The Taxus genome provides insights into paclitaxel biosynthesis.</title>
        <authorList>
            <person name="Xiong X."/>
            <person name="Gou J."/>
            <person name="Liao Q."/>
            <person name="Li Y."/>
            <person name="Zhou Q."/>
            <person name="Bi G."/>
            <person name="Li C."/>
            <person name="Du R."/>
            <person name="Wang X."/>
            <person name="Sun T."/>
            <person name="Guo L."/>
            <person name="Liang H."/>
            <person name="Lu P."/>
            <person name="Wu Y."/>
            <person name="Zhang Z."/>
            <person name="Ro D.K."/>
            <person name="Shang Y."/>
            <person name="Huang S."/>
            <person name="Yan J."/>
        </authorList>
    </citation>
    <scope>NUCLEOTIDE SEQUENCE [LARGE SCALE GENOMIC DNA]</scope>
    <source>
        <strain evidence="3">Ta-2019</strain>
    </source>
</reference>
<evidence type="ECO:0000313" key="4">
    <source>
        <dbReference type="Proteomes" id="UP000824469"/>
    </source>
</evidence>
<dbReference type="EMBL" id="JAHRHJ020000010">
    <property type="protein sequence ID" value="KAH9298478.1"/>
    <property type="molecule type" value="Genomic_DNA"/>
</dbReference>
<dbReference type="InterPro" id="IPR012337">
    <property type="entry name" value="RNaseH-like_sf"/>
</dbReference>
<sequence>MNQTRPPVNRPFQPYNPNAISASRALVPAQNNIAQEYDWCFPCNEPHNQSMCFNGALTQALMVTTTGVEGENSQENNQQQETFKQQSAPNDTTLVNWQAEDFCGMNQAVSQGVAANTRSKRRNLGEEQPLAPANPQPSMAPQMIGKQSPASNAQGQPRTAPRPTQMPAVAAHIQGVNVQTKGQQRDPSSPFSIIDQMKKTNVNISMWESLAIPGQRDLLQAAMKDWPTSNQQIQDKVLTNAAQPEGNHGGQQGKMLKPPPFYVSLIIGNQLVHNCMIDSGASSSVMPKQIADQLGLQYEITSKGVVQLDGTAIATVGVIRNLSLTLHACPNVVVLQDVSVIDLPPLFALCLSRDFTAKIGGYLSADWSHMLFRMRYGTKATIRSEPIANFHIEPYTPSQINVNCSAFDQEDHPSTDEADTKVGSIPDLTLDEWANKVHAFDPYQGIEESELGVYCIHEESQPIPSITKPNHKDDNEVWQLFFDGSRSRQGAGGGAVLVSPQGVKYYSAFRFQFACSNNTAEYEALVQGMHWAIKKKIKNLQVFGDSELIVNQVKGQHAAKNDLLRCYKNRVWDLMEDFEGFGIKAIPRKENQAADRLAAVGAAFDIVENIQQDKVQPNIHVIVRPSVPDNDVSWQVFENDQQIIHFLQEEAEFSAKNQEKLEQQYGDQVIQLRTDKLPKGLITLESIFNPNDQFRKEKANIQVKREDSVSILVEENKPLQIGKMTTEQERCEFIQLCQEFPDVFAWSYEDLKGFNPNLAQHTIELDPNTKPVR</sequence>